<dbReference type="Gene3D" id="3.30.429.10">
    <property type="entry name" value="Macrophage Migration Inhibitory Factor"/>
    <property type="match status" value="1"/>
</dbReference>
<gene>
    <name evidence="1" type="ORF">A6302_00569</name>
</gene>
<dbReference type="Proteomes" id="UP000094622">
    <property type="component" value="Unassembled WGS sequence"/>
</dbReference>
<accession>A0A1E3H6X8</accession>
<name>A0A1E3H6X8_9HYPH</name>
<evidence type="ECO:0000313" key="1">
    <source>
        <dbReference type="EMBL" id="ODN72054.1"/>
    </source>
</evidence>
<comment type="caution">
    <text evidence="1">The sequence shown here is derived from an EMBL/GenBank/DDBJ whole genome shotgun (WGS) entry which is preliminary data.</text>
</comment>
<evidence type="ECO:0000313" key="2">
    <source>
        <dbReference type="Proteomes" id="UP000094622"/>
    </source>
</evidence>
<dbReference type="RefSeq" id="WP_342586199.1">
    <property type="nucleotide sequence ID" value="NZ_MCRJ01000008.1"/>
</dbReference>
<organism evidence="1 2">
    <name type="scientific">Methylobrevis pamukkalensis</name>
    <dbReference type="NCBI Taxonomy" id="1439726"/>
    <lineage>
        <taxon>Bacteria</taxon>
        <taxon>Pseudomonadati</taxon>
        <taxon>Pseudomonadota</taxon>
        <taxon>Alphaproteobacteria</taxon>
        <taxon>Hyphomicrobiales</taxon>
        <taxon>Pleomorphomonadaceae</taxon>
        <taxon>Methylobrevis</taxon>
    </lineage>
</organism>
<reference evidence="1 2" key="1">
    <citation type="submission" date="2016-07" db="EMBL/GenBank/DDBJ databases">
        <title>Draft Genome Sequence of Methylobrevis pamukkalensis PK2.</title>
        <authorList>
            <person name="Vasilenko O.V."/>
            <person name="Doronina N.V."/>
            <person name="Shmareva M.N."/>
            <person name="Tarlachkov S.V."/>
            <person name="Mustakhimov I."/>
            <person name="Trotsenko Y.A."/>
        </authorList>
    </citation>
    <scope>NUCLEOTIDE SEQUENCE [LARGE SCALE GENOMIC DNA]</scope>
    <source>
        <strain evidence="1 2">PK2</strain>
    </source>
</reference>
<dbReference type="AlphaFoldDB" id="A0A1E3H6X8"/>
<dbReference type="SUPFAM" id="SSF55331">
    <property type="entry name" value="Tautomerase/MIF"/>
    <property type="match status" value="1"/>
</dbReference>
<dbReference type="InterPro" id="IPR014347">
    <property type="entry name" value="Tautomerase/MIF_sf"/>
</dbReference>
<sequence>MPILQLRYAPAPGFAARPKPAIVAAVNALTVKLLDKKADLIATIATEVDPADWFVAGESLSRRGWGASSLRSG</sequence>
<protein>
    <recommendedName>
        <fullName evidence="3">4-oxalocrotonate tautomerase</fullName>
    </recommendedName>
</protein>
<keyword evidence="2" id="KW-1185">Reference proteome</keyword>
<dbReference type="EMBL" id="MCRJ01000008">
    <property type="protein sequence ID" value="ODN72054.1"/>
    <property type="molecule type" value="Genomic_DNA"/>
</dbReference>
<evidence type="ECO:0008006" key="3">
    <source>
        <dbReference type="Google" id="ProtNLM"/>
    </source>
</evidence>
<proteinExistence type="predicted"/>